<feature type="domain" description="Sm" evidence="1">
    <location>
        <begin position="9"/>
        <end position="78"/>
    </location>
</feature>
<evidence type="ECO:0000259" key="1">
    <source>
        <dbReference type="PROSITE" id="PS52002"/>
    </source>
</evidence>
<dbReference type="Gene3D" id="1.10.10.10">
    <property type="entry name" value="Winged helix-like DNA-binding domain superfamily/Winged helix DNA-binding domain"/>
    <property type="match status" value="1"/>
</dbReference>
<dbReference type="EMBL" id="QMQX01000168">
    <property type="protein sequence ID" value="RLE50499.1"/>
    <property type="molecule type" value="Genomic_DNA"/>
</dbReference>
<gene>
    <name evidence="2" type="ORF">DRJ33_07370</name>
</gene>
<dbReference type="AlphaFoldDB" id="A0A497ETJ2"/>
<dbReference type="Gene3D" id="2.30.30.100">
    <property type="match status" value="1"/>
</dbReference>
<dbReference type="InterPro" id="IPR011991">
    <property type="entry name" value="ArsR-like_HTH"/>
</dbReference>
<accession>A0A497ETJ2</accession>
<reference evidence="2 3" key="1">
    <citation type="submission" date="2018-06" db="EMBL/GenBank/DDBJ databases">
        <title>Extensive metabolic versatility and redundancy in microbially diverse, dynamic hydrothermal sediments.</title>
        <authorList>
            <person name="Dombrowski N."/>
            <person name="Teske A."/>
            <person name="Baker B.J."/>
        </authorList>
    </citation>
    <scope>NUCLEOTIDE SEQUENCE [LARGE SCALE GENOMIC DNA]</scope>
    <source>
        <strain evidence="2">B34_G17</strain>
    </source>
</reference>
<dbReference type="Pfam" id="PF01423">
    <property type="entry name" value="LSM"/>
    <property type="match status" value="1"/>
</dbReference>
<dbReference type="SUPFAM" id="SSF50182">
    <property type="entry name" value="Sm-like ribonucleoproteins"/>
    <property type="match status" value="1"/>
</dbReference>
<name>A0A497ETJ2_9CREN</name>
<dbReference type="InterPro" id="IPR047575">
    <property type="entry name" value="Sm"/>
</dbReference>
<dbReference type="SUPFAM" id="SSF46785">
    <property type="entry name" value="Winged helix' DNA-binding domain"/>
    <property type="match status" value="1"/>
</dbReference>
<protein>
    <recommendedName>
        <fullName evidence="1">Sm domain-containing protein</fullName>
    </recommendedName>
</protein>
<dbReference type="InterPro" id="IPR010920">
    <property type="entry name" value="LSM_dom_sf"/>
</dbReference>
<proteinExistence type="predicted"/>
<comment type="caution">
    <text evidence="2">The sequence shown here is derived from an EMBL/GenBank/DDBJ whole genome shotgun (WGS) entry which is preliminary data.</text>
</comment>
<dbReference type="CDD" id="cd00090">
    <property type="entry name" value="HTH_ARSR"/>
    <property type="match status" value="1"/>
</dbReference>
<dbReference type="PROSITE" id="PS52002">
    <property type="entry name" value="SM"/>
    <property type="match status" value="1"/>
</dbReference>
<dbReference type="Proteomes" id="UP000272051">
    <property type="component" value="Unassembled WGS sequence"/>
</dbReference>
<dbReference type="Pfam" id="PF13412">
    <property type="entry name" value="HTH_24"/>
    <property type="match status" value="1"/>
</dbReference>
<dbReference type="InterPro" id="IPR036388">
    <property type="entry name" value="WH-like_DNA-bd_sf"/>
</dbReference>
<dbReference type="InterPro" id="IPR036390">
    <property type="entry name" value="WH_DNA-bd_sf"/>
</dbReference>
<evidence type="ECO:0000313" key="3">
    <source>
        <dbReference type="Proteomes" id="UP000272051"/>
    </source>
</evidence>
<evidence type="ECO:0000313" key="2">
    <source>
        <dbReference type="EMBL" id="RLE50499.1"/>
    </source>
</evidence>
<dbReference type="SMART" id="SM00651">
    <property type="entry name" value="Sm"/>
    <property type="match status" value="1"/>
</dbReference>
<dbReference type="GO" id="GO:0003723">
    <property type="term" value="F:RNA binding"/>
    <property type="evidence" value="ECO:0007669"/>
    <property type="project" value="InterPro"/>
</dbReference>
<dbReference type="InterPro" id="IPR001163">
    <property type="entry name" value="Sm_dom_euk/arc"/>
</dbReference>
<sequence>MARHRTEESAAAKLKRYISKQVEVHLIDGKTIQGVLSQVDEEFLNIFLEEAKDSYGRYLPAVFVSGGSISYVSVLPSAGENLSRQNLEEKVLELLKGNSNLSISEIAKLLNETPSKIRSVLSKLRRSGLIDSRSFKIR</sequence>
<organism evidence="2 3">
    <name type="scientific">Thermoproteota archaeon</name>
    <dbReference type="NCBI Taxonomy" id="2056631"/>
    <lineage>
        <taxon>Archaea</taxon>
        <taxon>Thermoproteota</taxon>
    </lineage>
</organism>